<evidence type="ECO:0000256" key="1">
    <source>
        <dbReference type="SAM" id="MobiDB-lite"/>
    </source>
</evidence>
<evidence type="ECO:0000313" key="3">
    <source>
        <dbReference type="Proteomes" id="UP000789739"/>
    </source>
</evidence>
<protein>
    <submittedName>
        <fullName evidence="2">10242_t:CDS:1</fullName>
    </submittedName>
</protein>
<dbReference type="EMBL" id="CAJVPI010003891">
    <property type="protein sequence ID" value="CAG8663195.1"/>
    <property type="molecule type" value="Genomic_DNA"/>
</dbReference>
<keyword evidence="3" id="KW-1185">Reference proteome</keyword>
<sequence>DAATTTTSAAANTTSSATSAAANTTITEVTPDLAPESSVSTQHCDETSLYWKTRRSIAIHGPPLRQQTFTLMSTYQKITLT</sequence>
<dbReference type="AlphaFoldDB" id="A0A9N9E448"/>
<feature type="compositionally biased region" description="Low complexity" evidence="1">
    <location>
        <begin position="1"/>
        <end position="25"/>
    </location>
</feature>
<gene>
    <name evidence="2" type="ORF">PBRASI_LOCUS10898</name>
</gene>
<accession>A0A9N9E448</accession>
<feature type="non-terminal residue" evidence="2">
    <location>
        <position position="1"/>
    </location>
</feature>
<dbReference type="Proteomes" id="UP000789739">
    <property type="component" value="Unassembled WGS sequence"/>
</dbReference>
<evidence type="ECO:0000313" key="2">
    <source>
        <dbReference type="EMBL" id="CAG8663195.1"/>
    </source>
</evidence>
<reference evidence="2" key="1">
    <citation type="submission" date="2021-06" db="EMBL/GenBank/DDBJ databases">
        <authorList>
            <person name="Kallberg Y."/>
            <person name="Tangrot J."/>
            <person name="Rosling A."/>
        </authorList>
    </citation>
    <scope>NUCLEOTIDE SEQUENCE</scope>
    <source>
        <strain evidence="2">BR232B</strain>
    </source>
</reference>
<comment type="caution">
    <text evidence="2">The sequence shown here is derived from an EMBL/GenBank/DDBJ whole genome shotgun (WGS) entry which is preliminary data.</text>
</comment>
<feature type="region of interest" description="Disordered" evidence="1">
    <location>
        <begin position="1"/>
        <end position="41"/>
    </location>
</feature>
<feature type="non-terminal residue" evidence="2">
    <location>
        <position position="81"/>
    </location>
</feature>
<name>A0A9N9E448_9GLOM</name>
<proteinExistence type="predicted"/>
<organism evidence="2 3">
    <name type="scientific">Paraglomus brasilianum</name>
    <dbReference type="NCBI Taxonomy" id="144538"/>
    <lineage>
        <taxon>Eukaryota</taxon>
        <taxon>Fungi</taxon>
        <taxon>Fungi incertae sedis</taxon>
        <taxon>Mucoromycota</taxon>
        <taxon>Glomeromycotina</taxon>
        <taxon>Glomeromycetes</taxon>
        <taxon>Paraglomerales</taxon>
        <taxon>Paraglomeraceae</taxon>
        <taxon>Paraglomus</taxon>
    </lineage>
</organism>